<dbReference type="InterPro" id="IPR001647">
    <property type="entry name" value="HTH_TetR"/>
</dbReference>
<dbReference type="Proteomes" id="UP000520767">
    <property type="component" value="Unassembled WGS sequence"/>
</dbReference>
<dbReference type="InterPro" id="IPR009057">
    <property type="entry name" value="Homeodomain-like_sf"/>
</dbReference>
<dbReference type="EMBL" id="JACHJQ010000004">
    <property type="protein sequence ID" value="MBB4907480.1"/>
    <property type="molecule type" value="Genomic_DNA"/>
</dbReference>
<organism evidence="6 7">
    <name type="scientific">Actinophytocola algeriensis</name>
    <dbReference type="NCBI Taxonomy" id="1768010"/>
    <lineage>
        <taxon>Bacteria</taxon>
        <taxon>Bacillati</taxon>
        <taxon>Actinomycetota</taxon>
        <taxon>Actinomycetes</taxon>
        <taxon>Pseudonocardiales</taxon>
        <taxon>Pseudonocardiaceae</taxon>
    </lineage>
</organism>
<evidence type="ECO:0000256" key="4">
    <source>
        <dbReference type="PROSITE-ProRule" id="PRU00335"/>
    </source>
</evidence>
<dbReference type="PANTHER" id="PTHR30055">
    <property type="entry name" value="HTH-TYPE TRANSCRIPTIONAL REGULATOR RUTR"/>
    <property type="match status" value="1"/>
</dbReference>
<protein>
    <submittedName>
        <fullName evidence="6">AcrR family transcriptional regulator</fullName>
    </submittedName>
</protein>
<dbReference type="InterPro" id="IPR025996">
    <property type="entry name" value="MT1864/Rv1816-like_C"/>
</dbReference>
<evidence type="ECO:0000256" key="3">
    <source>
        <dbReference type="ARBA" id="ARBA00023163"/>
    </source>
</evidence>
<dbReference type="Pfam" id="PF13305">
    <property type="entry name" value="TetR_C_33"/>
    <property type="match status" value="1"/>
</dbReference>
<keyword evidence="2 4" id="KW-0238">DNA-binding</keyword>
<dbReference type="SUPFAM" id="SSF46689">
    <property type="entry name" value="Homeodomain-like"/>
    <property type="match status" value="1"/>
</dbReference>
<evidence type="ECO:0000256" key="1">
    <source>
        <dbReference type="ARBA" id="ARBA00023015"/>
    </source>
</evidence>
<dbReference type="PROSITE" id="PS50977">
    <property type="entry name" value="HTH_TETR_2"/>
    <property type="match status" value="1"/>
</dbReference>
<evidence type="ECO:0000313" key="7">
    <source>
        <dbReference type="Proteomes" id="UP000520767"/>
    </source>
</evidence>
<evidence type="ECO:0000259" key="5">
    <source>
        <dbReference type="PROSITE" id="PS50977"/>
    </source>
</evidence>
<keyword evidence="7" id="KW-1185">Reference proteome</keyword>
<reference evidence="6 7" key="1">
    <citation type="submission" date="2020-08" db="EMBL/GenBank/DDBJ databases">
        <title>Genomic Encyclopedia of Type Strains, Phase III (KMG-III): the genomes of soil and plant-associated and newly described type strains.</title>
        <authorList>
            <person name="Whitman W."/>
        </authorList>
    </citation>
    <scope>NUCLEOTIDE SEQUENCE [LARGE SCALE GENOMIC DNA]</scope>
    <source>
        <strain evidence="6 7">CECT 8960</strain>
    </source>
</reference>
<accession>A0A7W7Q5L9</accession>
<sequence>MSIQARRERERAEREKLIVTAARELVETEGWDAVTTRRLAEEVEYSQPVLYSHFKGKDAIMAAVALEGFADLATELRAAAPSGLAAVATAYTSFAERRPALYDAMFSQAVDLPFASPATPAALHAGFDALSDAIRPHVGDDDLGLLTETFWAALHGLATLTRGGRLPRDAHDERLTILLSRFTT</sequence>
<feature type="domain" description="HTH tetR-type" evidence="5">
    <location>
        <begin position="12"/>
        <end position="72"/>
    </location>
</feature>
<keyword evidence="3" id="KW-0804">Transcription</keyword>
<comment type="caution">
    <text evidence="6">The sequence shown here is derived from an EMBL/GenBank/DDBJ whole genome shotgun (WGS) entry which is preliminary data.</text>
</comment>
<dbReference type="GO" id="GO:0003700">
    <property type="term" value="F:DNA-binding transcription factor activity"/>
    <property type="evidence" value="ECO:0007669"/>
    <property type="project" value="TreeGrafter"/>
</dbReference>
<dbReference type="PANTHER" id="PTHR30055:SF234">
    <property type="entry name" value="HTH-TYPE TRANSCRIPTIONAL REGULATOR BETI"/>
    <property type="match status" value="1"/>
</dbReference>
<dbReference type="Gene3D" id="1.10.357.10">
    <property type="entry name" value="Tetracycline Repressor, domain 2"/>
    <property type="match status" value="1"/>
</dbReference>
<dbReference type="InterPro" id="IPR050109">
    <property type="entry name" value="HTH-type_TetR-like_transc_reg"/>
</dbReference>
<proteinExistence type="predicted"/>
<evidence type="ECO:0000256" key="2">
    <source>
        <dbReference type="ARBA" id="ARBA00023125"/>
    </source>
</evidence>
<dbReference type="SUPFAM" id="SSF48498">
    <property type="entry name" value="Tetracyclin repressor-like, C-terminal domain"/>
    <property type="match status" value="1"/>
</dbReference>
<dbReference type="Pfam" id="PF00440">
    <property type="entry name" value="TetR_N"/>
    <property type="match status" value="1"/>
</dbReference>
<feature type="DNA-binding region" description="H-T-H motif" evidence="4">
    <location>
        <begin position="35"/>
        <end position="54"/>
    </location>
</feature>
<name>A0A7W7Q5L9_9PSEU</name>
<dbReference type="InterPro" id="IPR036271">
    <property type="entry name" value="Tet_transcr_reg_TetR-rel_C_sf"/>
</dbReference>
<keyword evidence="1" id="KW-0805">Transcription regulation</keyword>
<dbReference type="AlphaFoldDB" id="A0A7W7Q5L9"/>
<evidence type="ECO:0000313" key="6">
    <source>
        <dbReference type="EMBL" id="MBB4907480.1"/>
    </source>
</evidence>
<dbReference type="GO" id="GO:0000976">
    <property type="term" value="F:transcription cis-regulatory region binding"/>
    <property type="evidence" value="ECO:0007669"/>
    <property type="project" value="TreeGrafter"/>
</dbReference>
<dbReference type="PRINTS" id="PR00455">
    <property type="entry name" value="HTHTETR"/>
</dbReference>
<dbReference type="RefSeq" id="WP_184811672.1">
    <property type="nucleotide sequence ID" value="NZ_JACHJQ010000004.1"/>
</dbReference>
<gene>
    <name evidence="6" type="ORF">FHR82_003722</name>
</gene>